<evidence type="ECO:0000313" key="4">
    <source>
        <dbReference type="Proteomes" id="UP000011645"/>
    </source>
</evidence>
<evidence type="ECO:0000313" key="1">
    <source>
        <dbReference type="EMBL" id="ADJ15020.1"/>
    </source>
</evidence>
<dbReference type="PATRIC" id="fig|795797.18.peg.1630"/>
<dbReference type="Proteomes" id="UP000000390">
    <property type="component" value="Chromosome"/>
</dbReference>
<accession>D8J2R3</accession>
<dbReference type="EMBL" id="AOHV01000038">
    <property type="protein sequence ID" value="ELY34964.1"/>
    <property type="molecule type" value="Genomic_DNA"/>
</dbReference>
<proteinExistence type="predicted"/>
<protein>
    <submittedName>
        <fullName evidence="1">Fla cluster protein flaG</fullName>
    </submittedName>
</protein>
<dbReference type="HOGENOM" id="CLU_134827_0_0_2"/>
<dbReference type="OrthoDB" id="183655at2157"/>
<dbReference type="Proteomes" id="UP000011645">
    <property type="component" value="Unassembled WGS sequence"/>
</dbReference>
<name>D8J2R3_HALJB</name>
<dbReference type="eggNOG" id="arCOG01822">
    <property type="taxonomic scope" value="Archaea"/>
</dbReference>
<dbReference type="STRING" id="795797.HacjB3_08185"/>
<dbReference type="PANTHER" id="PTHR42200:SF2">
    <property type="entry name" value="ARCHAEAL FLAGELLA-RELATED PROTEIN F"/>
    <property type="match status" value="1"/>
</dbReference>
<dbReference type="GO" id="GO:0005198">
    <property type="term" value="F:structural molecule activity"/>
    <property type="evidence" value="ECO:0007669"/>
    <property type="project" value="InterPro"/>
</dbReference>
<evidence type="ECO:0000313" key="2">
    <source>
        <dbReference type="EMBL" id="ELY34964.1"/>
    </source>
</evidence>
<keyword evidence="4" id="KW-1185">Reference proteome</keyword>
<dbReference type="AlphaFoldDB" id="D8J2R3"/>
<reference evidence="2 4" key="2">
    <citation type="journal article" date="2014" name="PLoS Genet.">
        <title>Phylogenetically driven sequencing of extremely halophilic archaea reveals strategies for static and dynamic osmo-response.</title>
        <authorList>
            <person name="Becker E.A."/>
            <person name="Seitzer P.M."/>
            <person name="Tritt A."/>
            <person name="Larsen D."/>
            <person name="Krusor M."/>
            <person name="Yao A.I."/>
            <person name="Wu D."/>
            <person name="Madern D."/>
            <person name="Eisen J.A."/>
            <person name="Darling A.E."/>
            <person name="Facciotti M.T."/>
        </authorList>
    </citation>
    <scope>NUCLEOTIDE SEQUENCE [LARGE SCALE GENOMIC DNA]</scope>
    <source>
        <strain evidence="2">B3</strain>
        <strain evidence="4">DSM 18796 / CECT 7217 / JCM 14584 / KCTC 4019 / B3</strain>
    </source>
</reference>
<dbReference type="KEGG" id="hje:HacjB3_08185"/>
<organism evidence="1 3">
    <name type="scientific">Halalkalicoccus jeotgali (strain DSM 18796 / CECT 7217 / JCM 14584 / KCTC 4019 / B3)</name>
    <dbReference type="NCBI Taxonomy" id="795797"/>
    <lineage>
        <taxon>Archaea</taxon>
        <taxon>Methanobacteriati</taxon>
        <taxon>Methanobacteriota</taxon>
        <taxon>Stenosarchaea group</taxon>
        <taxon>Halobacteria</taxon>
        <taxon>Halobacteriales</taxon>
        <taxon>Halococcaceae</taxon>
        <taxon>Halalkalicoccus</taxon>
    </lineage>
</organism>
<gene>
    <name evidence="1" type="ordered locus">HacjB3_08185</name>
    <name evidence="2" type="ORF">C497_14532</name>
</gene>
<dbReference type="RefSeq" id="WP_008417582.1">
    <property type="nucleotide sequence ID" value="NC_014297.1"/>
</dbReference>
<dbReference type="PANTHER" id="PTHR42200">
    <property type="entry name" value="ARCHAEAL FLAGELLA-RELATED PROTEIN F-RELATED"/>
    <property type="match status" value="1"/>
</dbReference>
<dbReference type="GeneID" id="9419437"/>
<dbReference type="InterPro" id="IPR002774">
    <property type="entry name" value="Flagellin_arc-type"/>
</dbReference>
<dbReference type="Pfam" id="PF01917">
    <property type="entry name" value="Flagellin_arch-type"/>
    <property type="match status" value="1"/>
</dbReference>
<dbReference type="EMBL" id="CP002062">
    <property type="protein sequence ID" value="ADJ15020.1"/>
    <property type="molecule type" value="Genomic_DNA"/>
</dbReference>
<evidence type="ECO:0000313" key="3">
    <source>
        <dbReference type="Proteomes" id="UP000000390"/>
    </source>
</evidence>
<dbReference type="GO" id="GO:0097588">
    <property type="term" value="P:archaeal or bacterial-type flagellum-dependent cell motility"/>
    <property type="evidence" value="ECO:0007669"/>
    <property type="project" value="InterPro"/>
</dbReference>
<sequence>MGSVSISHLIIFIASLLVAASVAGTLVTGVEQVSSSVDRQSEDITRQIDTDVAIISDPSSDAVYDEQAETVSLLVKNTGRTPIEANGSSLDTLIDGQYRSGPTVTVVSGESRWSPGAVATVTVPVEGGLDAGDHRATVIVNGSRATFDFRF</sequence>
<reference evidence="1 3" key="1">
    <citation type="journal article" date="2010" name="J. Bacteriol.">
        <title>Complete genome sequence of Halalkalicoccus jeotgali B3(T), an extremely halophilic archaeon.</title>
        <authorList>
            <person name="Roh S.W."/>
            <person name="Nam Y.D."/>
            <person name="Nam S.H."/>
            <person name="Choi S.H."/>
            <person name="Park H.S."/>
            <person name="Bae J.W."/>
        </authorList>
    </citation>
    <scope>NUCLEOTIDE SEQUENCE [LARGE SCALE GENOMIC DNA]</scope>
    <source>
        <strain evidence="1">B3</strain>
        <strain evidence="3">DSM 18796 / CECT 7217 / JCM 14584 / KCTC 4019 / B3</strain>
    </source>
</reference>